<feature type="transmembrane region" description="Helical" evidence="1">
    <location>
        <begin position="37"/>
        <end position="57"/>
    </location>
</feature>
<feature type="transmembrane region" description="Helical" evidence="1">
    <location>
        <begin position="6"/>
        <end position="25"/>
    </location>
</feature>
<protein>
    <recommendedName>
        <fullName evidence="2">PASTA domain-containing protein</fullName>
    </recommendedName>
</protein>
<dbReference type="AlphaFoldDB" id="A0A1F4TNA2"/>
<dbReference type="EMBL" id="MEUI01000021">
    <property type="protein sequence ID" value="OGC34202.1"/>
    <property type="molecule type" value="Genomic_DNA"/>
</dbReference>
<dbReference type="SUPFAM" id="SSF54184">
    <property type="entry name" value="Penicillin-binding protein 2x (pbp-2x), c-terminal domain"/>
    <property type="match status" value="1"/>
</dbReference>
<evidence type="ECO:0000313" key="3">
    <source>
        <dbReference type="EMBL" id="OGC34202.1"/>
    </source>
</evidence>
<comment type="caution">
    <text evidence="3">The sequence shown here is derived from an EMBL/GenBank/DDBJ whole genome shotgun (WGS) entry which is preliminary data.</text>
</comment>
<keyword evidence="1" id="KW-0812">Transmembrane</keyword>
<dbReference type="InterPro" id="IPR005543">
    <property type="entry name" value="PASTA_dom"/>
</dbReference>
<sequence>MLIRYFNLYLIFVIIASVIFSLMLIKVRQLLSGKFVIPVIIIIMLPALLGYIYLSYFSSLPEVAVPNLKGLPLEMAIIRLEVLGLNGQEAGKVFNRQYSEGTVVKQLPAAGRKVKTRRVISLITSSGQKIAYVPNLLGRSVSQAEQVLVAQGLLLGEKKVDQVTNFQPGIVLSQNPLPDEEIEVGTVVNVTISASVESAAKKKERGFLIW</sequence>
<dbReference type="CDD" id="cd06577">
    <property type="entry name" value="PASTA_pknB"/>
    <property type="match status" value="2"/>
</dbReference>
<organism evidence="3 4">
    <name type="scientific">candidate division WOR-1 bacterium RIFOXYC2_FULL_41_25</name>
    <dbReference type="NCBI Taxonomy" id="1802586"/>
    <lineage>
        <taxon>Bacteria</taxon>
        <taxon>Bacillati</taxon>
        <taxon>Saganbacteria</taxon>
    </lineage>
</organism>
<evidence type="ECO:0000313" key="4">
    <source>
        <dbReference type="Proteomes" id="UP000177309"/>
    </source>
</evidence>
<evidence type="ECO:0000256" key="1">
    <source>
        <dbReference type="SAM" id="Phobius"/>
    </source>
</evidence>
<reference evidence="3 4" key="1">
    <citation type="journal article" date="2016" name="Nat. Commun.">
        <title>Thousands of microbial genomes shed light on interconnected biogeochemical processes in an aquifer system.</title>
        <authorList>
            <person name="Anantharaman K."/>
            <person name="Brown C.T."/>
            <person name="Hug L.A."/>
            <person name="Sharon I."/>
            <person name="Castelle C.J."/>
            <person name="Probst A.J."/>
            <person name="Thomas B.C."/>
            <person name="Singh A."/>
            <person name="Wilkins M.J."/>
            <person name="Karaoz U."/>
            <person name="Brodie E.L."/>
            <person name="Williams K.H."/>
            <person name="Hubbard S.S."/>
            <person name="Banfield J.F."/>
        </authorList>
    </citation>
    <scope>NUCLEOTIDE SEQUENCE [LARGE SCALE GENOMIC DNA]</scope>
</reference>
<name>A0A1F4TNA2_UNCSA</name>
<dbReference type="PROSITE" id="PS51178">
    <property type="entry name" value="PASTA"/>
    <property type="match status" value="2"/>
</dbReference>
<dbReference type="Gene3D" id="3.30.10.20">
    <property type="match status" value="2"/>
</dbReference>
<dbReference type="SMART" id="SM00740">
    <property type="entry name" value="PASTA"/>
    <property type="match status" value="2"/>
</dbReference>
<feature type="domain" description="PASTA" evidence="2">
    <location>
        <begin position="127"/>
        <end position="194"/>
    </location>
</feature>
<keyword evidence="1" id="KW-1133">Transmembrane helix</keyword>
<keyword evidence="1" id="KW-0472">Membrane</keyword>
<gene>
    <name evidence="3" type="ORF">A2462_08245</name>
</gene>
<evidence type="ECO:0000259" key="2">
    <source>
        <dbReference type="PROSITE" id="PS51178"/>
    </source>
</evidence>
<accession>A0A1F4TNA2</accession>
<feature type="domain" description="PASTA" evidence="2">
    <location>
        <begin position="59"/>
        <end position="126"/>
    </location>
</feature>
<dbReference type="Proteomes" id="UP000177309">
    <property type="component" value="Unassembled WGS sequence"/>
</dbReference>
<proteinExistence type="predicted"/>
<dbReference type="Pfam" id="PF03793">
    <property type="entry name" value="PASTA"/>
    <property type="match status" value="2"/>
</dbReference>